<dbReference type="GO" id="GO:0016616">
    <property type="term" value="F:oxidoreductase activity, acting on the CH-OH group of donors, NAD or NADP as acceptor"/>
    <property type="evidence" value="ECO:0007669"/>
    <property type="project" value="TreeGrafter"/>
</dbReference>
<organism evidence="4">
    <name type="scientific">freshwater metagenome</name>
    <dbReference type="NCBI Taxonomy" id="449393"/>
    <lineage>
        <taxon>unclassified sequences</taxon>
        <taxon>metagenomes</taxon>
        <taxon>ecological metagenomes</taxon>
    </lineage>
</organism>
<dbReference type="Gene3D" id="3.40.50.720">
    <property type="entry name" value="NAD(P)-binding Rossmann-like Domain"/>
    <property type="match status" value="1"/>
</dbReference>
<gene>
    <name evidence="4" type="ORF">UFOPK3564_02284</name>
</gene>
<dbReference type="SUPFAM" id="SSF51735">
    <property type="entry name" value="NAD(P)-binding Rossmann-fold domains"/>
    <property type="match status" value="1"/>
</dbReference>
<dbReference type="FunFam" id="3.40.50.720:FF:000084">
    <property type="entry name" value="Short-chain dehydrogenase reductase"/>
    <property type="match status" value="1"/>
</dbReference>
<evidence type="ECO:0000259" key="3">
    <source>
        <dbReference type="SMART" id="SM00822"/>
    </source>
</evidence>
<evidence type="ECO:0000256" key="1">
    <source>
        <dbReference type="ARBA" id="ARBA00006484"/>
    </source>
</evidence>
<dbReference type="Pfam" id="PF13561">
    <property type="entry name" value="adh_short_C2"/>
    <property type="match status" value="1"/>
</dbReference>
<dbReference type="SMART" id="SM00822">
    <property type="entry name" value="PKS_KR"/>
    <property type="match status" value="1"/>
</dbReference>
<name>A0A6J7IGA1_9ZZZZ</name>
<dbReference type="InterPro" id="IPR057326">
    <property type="entry name" value="KR_dom"/>
</dbReference>
<comment type="similarity">
    <text evidence="1">Belongs to the short-chain dehydrogenases/reductases (SDR) family.</text>
</comment>
<feature type="domain" description="Ketoreductase" evidence="3">
    <location>
        <begin position="20"/>
        <end position="199"/>
    </location>
</feature>
<dbReference type="InterPro" id="IPR020904">
    <property type="entry name" value="Sc_DH/Rdtase_CS"/>
</dbReference>
<evidence type="ECO:0000256" key="2">
    <source>
        <dbReference type="ARBA" id="ARBA00023002"/>
    </source>
</evidence>
<evidence type="ECO:0000313" key="4">
    <source>
        <dbReference type="EMBL" id="CAB4929354.1"/>
    </source>
</evidence>
<reference evidence="4" key="1">
    <citation type="submission" date="2020-05" db="EMBL/GenBank/DDBJ databases">
        <authorList>
            <person name="Chiriac C."/>
            <person name="Salcher M."/>
            <person name="Ghai R."/>
            <person name="Kavagutti S V."/>
        </authorList>
    </citation>
    <scope>NUCLEOTIDE SEQUENCE</scope>
</reference>
<accession>A0A6J7IGA1</accession>
<dbReference type="InterPro" id="IPR036291">
    <property type="entry name" value="NAD(P)-bd_dom_sf"/>
</dbReference>
<dbReference type="PANTHER" id="PTHR42760:SF133">
    <property type="entry name" value="3-OXOACYL-[ACYL-CARRIER-PROTEIN] REDUCTASE"/>
    <property type="match status" value="1"/>
</dbReference>
<dbReference type="PRINTS" id="PR00080">
    <property type="entry name" value="SDRFAMILY"/>
</dbReference>
<dbReference type="InterPro" id="IPR002347">
    <property type="entry name" value="SDR_fam"/>
</dbReference>
<proteinExistence type="inferred from homology"/>
<dbReference type="GO" id="GO:0006633">
    <property type="term" value="P:fatty acid biosynthetic process"/>
    <property type="evidence" value="ECO:0007669"/>
    <property type="project" value="TreeGrafter"/>
</dbReference>
<dbReference type="GO" id="GO:0048038">
    <property type="term" value="F:quinone binding"/>
    <property type="evidence" value="ECO:0007669"/>
    <property type="project" value="TreeGrafter"/>
</dbReference>
<keyword evidence="2" id="KW-0560">Oxidoreductase</keyword>
<dbReference type="PANTHER" id="PTHR42760">
    <property type="entry name" value="SHORT-CHAIN DEHYDROGENASES/REDUCTASES FAMILY MEMBER"/>
    <property type="match status" value="1"/>
</dbReference>
<protein>
    <submittedName>
        <fullName evidence="4">Unannotated protein</fullName>
    </submittedName>
</protein>
<dbReference type="PRINTS" id="PR00081">
    <property type="entry name" value="GDHRDH"/>
</dbReference>
<dbReference type="EMBL" id="CAFBMK010000153">
    <property type="protein sequence ID" value="CAB4929354.1"/>
    <property type="molecule type" value="Genomic_DNA"/>
</dbReference>
<dbReference type="AlphaFoldDB" id="A0A6J7IGA1"/>
<sequence length="288" mass="30187">MLPVRSTTTEEQDMGVLDGKVAIVTGSGRGIGLATARLLSEQGATVVVNDLDDDVAREAADGLPGETSVVTGDLTKPDVPDRVVAQAIDAHGRIDILVNNAGYTLDAPLHKMTDEAFDRMLAIHTVAPFRLIRAAAPHLREPAKKERAEGVEVFRKIVNVSSISGTFGNAGQANYAAGKSAVVGLTKTLAKEWGQFKVNVNAVAFGWIETRLTAVKDESNVTEIDGQRVQLGIPEAAREMAAMSVPLGRAGTPEEAAGGVFFLCSPWADYVSGQTLHITGGAPGGMTG</sequence>
<dbReference type="PROSITE" id="PS00061">
    <property type="entry name" value="ADH_SHORT"/>
    <property type="match status" value="1"/>
</dbReference>